<sequence>MIDAVALTQALVRIDTRNPPGGEADAASILADILSDAGFAIRVEAFGPGRINLVARIGGEGPATLFTGHLDTVPLGAAPWSVDPFGGEIRDGRLYGRGSTDMKAGVAAMVAAALAEADRIRETGALVLALTGGEETGSEGAKHLVEAGGLGAIRAIVVGEPTSNRFLAGHKGALWLRGCCAGVTAHGSTPHLGENAIYKAARSVLKLESFDFGMAPHAVMGSPTLNVGTIAGGLNVNSVPDQAEFTVDIRSIPGMTHDAVRAAIARATGDDAAIEPIVDLPAVWSDPSGAVMAEMAAAFEATTGRRADAVSANYFTDASVFTPAFGGPPTLICGPGEADLAHKTDEYCETAKITESVAIYRAILAGAKAAR</sequence>
<dbReference type="InterPro" id="IPR011650">
    <property type="entry name" value="Peptidase_M20_dimer"/>
</dbReference>
<dbReference type="SUPFAM" id="SSF53187">
    <property type="entry name" value="Zn-dependent exopeptidases"/>
    <property type="match status" value="1"/>
</dbReference>
<comment type="pathway">
    <text evidence="3">Amino-acid biosynthesis; L-lysine biosynthesis via DAP pathway; LL-2,6-diaminopimelate from (S)-tetrahydrodipicolinate (succinylase route): step 3/3.</text>
</comment>
<dbReference type="GO" id="GO:0009014">
    <property type="term" value="F:succinyl-diaminopimelate desuccinylase activity"/>
    <property type="evidence" value="ECO:0007669"/>
    <property type="project" value="UniProtKB-EC"/>
</dbReference>
<keyword evidence="10" id="KW-0170">Cobalt</keyword>
<feature type="domain" description="Peptidase M20 dimerisation" evidence="12">
    <location>
        <begin position="169"/>
        <end position="268"/>
    </location>
</feature>
<dbReference type="InterPro" id="IPR002933">
    <property type="entry name" value="Peptidase_M20"/>
</dbReference>
<name>A0A840AH99_9HYPH</name>
<evidence type="ECO:0000256" key="5">
    <source>
        <dbReference type="ARBA" id="ARBA00011921"/>
    </source>
</evidence>
<dbReference type="Gene3D" id="3.30.70.360">
    <property type="match status" value="1"/>
</dbReference>
<evidence type="ECO:0000256" key="4">
    <source>
        <dbReference type="ARBA" id="ARBA00006247"/>
    </source>
</evidence>
<comment type="similarity">
    <text evidence="4">Belongs to the peptidase M20A family.</text>
</comment>
<evidence type="ECO:0000256" key="3">
    <source>
        <dbReference type="ARBA" id="ARBA00005130"/>
    </source>
</evidence>
<evidence type="ECO:0000313" key="13">
    <source>
        <dbReference type="EMBL" id="MBB3929540.1"/>
    </source>
</evidence>
<evidence type="ECO:0000256" key="9">
    <source>
        <dbReference type="ARBA" id="ARBA00022833"/>
    </source>
</evidence>
<evidence type="ECO:0000259" key="12">
    <source>
        <dbReference type="Pfam" id="PF07687"/>
    </source>
</evidence>
<protein>
    <recommendedName>
        <fullName evidence="6">Probable succinyl-diaminopimelate desuccinylase</fullName>
        <ecNumber evidence="5">3.5.1.18</ecNumber>
    </recommendedName>
</protein>
<dbReference type="CDD" id="cd08659">
    <property type="entry name" value="M20_ArgE_DapE-like"/>
    <property type="match status" value="1"/>
</dbReference>
<dbReference type="PROSITE" id="PS00759">
    <property type="entry name" value="ARGE_DAPE_CPG2_2"/>
    <property type="match status" value="1"/>
</dbReference>
<dbReference type="Pfam" id="PF07687">
    <property type="entry name" value="M20_dimer"/>
    <property type="match status" value="1"/>
</dbReference>
<evidence type="ECO:0000256" key="7">
    <source>
        <dbReference type="ARBA" id="ARBA00022723"/>
    </source>
</evidence>
<comment type="caution">
    <text evidence="13">The sequence shown here is derived from an EMBL/GenBank/DDBJ whole genome shotgun (WGS) entry which is preliminary data.</text>
</comment>
<dbReference type="EC" id="3.5.1.18" evidence="5"/>
<gene>
    <name evidence="13" type="ORF">GGR25_000559</name>
</gene>
<dbReference type="UniPathway" id="UPA00034">
    <property type="reaction ID" value="UER00021"/>
</dbReference>
<accession>A0A840AH99</accession>
<dbReference type="Proteomes" id="UP000553963">
    <property type="component" value="Unassembled WGS sequence"/>
</dbReference>
<keyword evidence="9" id="KW-0862">Zinc</keyword>
<dbReference type="NCBIfam" id="TIGR01910">
    <property type="entry name" value="DapE-ArgE"/>
    <property type="match status" value="1"/>
</dbReference>
<reference evidence="13 14" key="1">
    <citation type="submission" date="2020-08" db="EMBL/GenBank/DDBJ databases">
        <title>Genomic Encyclopedia of Type Strains, Phase IV (KMG-IV): sequencing the most valuable type-strain genomes for metagenomic binning, comparative biology and taxonomic classification.</title>
        <authorList>
            <person name="Goeker M."/>
        </authorList>
    </citation>
    <scope>NUCLEOTIDE SEQUENCE [LARGE SCALE GENOMIC DNA]</scope>
    <source>
        <strain evidence="13 14">DSM 25966</strain>
    </source>
</reference>
<evidence type="ECO:0000256" key="6">
    <source>
        <dbReference type="ARBA" id="ARBA00016853"/>
    </source>
</evidence>
<dbReference type="PANTHER" id="PTHR43808">
    <property type="entry name" value="ACETYLORNITHINE DEACETYLASE"/>
    <property type="match status" value="1"/>
</dbReference>
<organism evidence="13 14">
    <name type="scientific">Kaistia hirudinis</name>
    <dbReference type="NCBI Taxonomy" id="1293440"/>
    <lineage>
        <taxon>Bacteria</taxon>
        <taxon>Pseudomonadati</taxon>
        <taxon>Pseudomonadota</taxon>
        <taxon>Alphaproteobacteria</taxon>
        <taxon>Hyphomicrobiales</taxon>
        <taxon>Kaistiaceae</taxon>
        <taxon>Kaistia</taxon>
    </lineage>
</organism>
<comment type="catalytic activity">
    <reaction evidence="11">
        <text>N-succinyl-(2S,6S)-2,6-diaminopimelate + H2O = (2S,6S)-2,6-diaminopimelate + succinate</text>
        <dbReference type="Rhea" id="RHEA:22608"/>
        <dbReference type="ChEBI" id="CHEBI:15377"/>
        <dbReference type="ChEBI" id="CHEBI:30031"/>
        <dbReference type="ChEBI" id="CHEBI:57609"/>
        <dbReference type="ChEBI" id="CHEBI:58087"/>
        <dbReference type="EC" id="3.5.1.18"/>
    </reaction>
</comment>
<dbReference type="RefSeq" id="WP_183397186.1">
    <property type="nucleotide sequence ID" value="NZ_JACIDS010000001.1"/>
</dbReference>
<dbReference type="AlphaFoldDB" id="A0A840AH99"/>
<dbReference type="GO" id="GO:0046872">
    <property type="term" value="F:metal ion binding"/>
    <property type="evidence" value="ECO:0007669"/>
    <property type="project" value="UniProtKB-KW"/>
</dbReference>
<dbReference type="SUPFAM" id="SSF55031">
    <property type="entry name" value="Bacterial exopeptidase dimerisation domain"/>
    <property type="match status" value="1"/>
</dbReference>
<keyword evidence="7" id="KW-0479">Metal-binding</keyword>
<evidence type="ECO:0000256" key="2">
    <source>
        <dbReference type="ARBA" id="ARBA00001947"/>
    </source>
</evidence>
<dbReference type="EMBL" id="JACIDS010000001">
    <property type="protein sequence ID" value="MBB3929540.1"/>
    <property type="molecule type" value="Genomic_DNA"/>
</dbReference>
<dbReference type="InterPro" id="IPR010182">
    <property type="entry name" value="ArgE/DapE"/>
</dbReference>
<dbReference type="GO" id="GO:0009089">
    <property type="term" value="P:lysine biosynthetic process via diaminopimelate"/>
    <property type="evidence" value="ECO:0007669"/>
    <property type="project" value="UniProtKB-UniPathway"/>
</dbReference>
<evidence type="ECO:0000256" key="10">
    <source>
        <dbReference type="ARBA" id="ARBA00023285"/>
    </source>
</evidence>
<comment type="cofactor">
    <cofactor evidence="2">
        <name>Zn(2+)</name>
        <dbReference type="ChEBI" id="CHEBI:29105"/>
    </cofactor>
</comment>
<dbReference type="PANTHER" id="PTHR43808:SF32">
    <property type="entry name" value="ARGE_DAPE-RELATED DEACYLASE"/>
    <property type="match status" value="1"/>
</dbReference>
<evidence type="ECO:0000256" key="1">
    <source>
        <dbReference type="ARBA" id="ARBA00001941"/>
    </source>
</evidence>
<dbReference type="Gene3D" id="3.40.630.10">
    <property type="entry name" value="Zn peptidases"/>
    <property type="match status" value="1"/>
</dbReference>
<keyword evidence="14" id="KW-1185">Reference proteome</keyword>
<dbReference type="InterPro" id="IPR001261">
    <property type="entry name" value="ArgE/DapE_CS"/>
</dbReference>
<proteinExistence type="inferred from homology"/>
<dbReference type="InterPro" id="IPR036264">
    <property type="entry name" value="Bact_exopeptidase_dim_dom"/>
</dbReference>
<keyword evidence="8 13" id="KW-0378">Hydrolase</keyword>
<comment type="cofactor">
    <cofactor evidence="1">
        <name>Co(2+)</name>
        <dbReference type="ChEBI" id="CHEBI:48828"/>
    </cofactor>
</comment>
<evidence type="ECO:0000256" key="11">
    <source>
        <dbReference type="ARBA" id="ARBA00051301"/>
    </source>
</evidence>
<dbReference type="InterPro" id="IPR050072">
    <property type="entry name" value="Peptidase_M20A"/>
</dbReference>
<evidence type="ECO:0000256" key="8">
    <source>
        <dbReference type="ARBA" id="ARBA00022801"/>
    </source>
</evidence>
<evidence type="ECO:0000313" key="14">
    <source>
        <dbReference type="Proteomes" id="UP000553963"/>
    </source>
</evidence>
<dbReference type="Pfam" id="PF01546">
    <property type="entry name" value="Peptidase_M20"/>
    <property type="match status" value="1"/>
</dbReference>